<keyword evidence="2" id="KW-1185">Reference proteome</keyword>
<evidence type="ECO:0000313" key="2">
    <source>
        <dbReference type="Proteomes" id="UP001642720"/>
    </source>
</evidence>
<evidence type="ECO:0000313" key="1">
    <source>
        <dbReference type="EMBL" id="TFB05793.1"/>
    </source>
</evidence>
<name>A0ABY2HC18_9HYPO</name>
<gene>
    <name evidence="1" type="ORF">CCMA1212_001947</name>
</gene>
<dbReference type="Proteomes" id="UP001642720">
    <property type="component" value="Unassembled WGS sequence"/>
</dbReference>
<proteinExistence type="predicted"/>
<comment type="caution">
    <text evidence="1">The sequence shown here is derived from an EMBL/GenBank/DDBJ whole genome shotgun (WGS) entry which is preliminary data.</text>
</comment>
<dbReference type="GeneID" id="300573803"/>
<organism evidence="1 2">
    <name type="scientific">Trichoderma ghanense</name>
    <dbReference type="NCBI Taxonomy" id="65468"/>
    <lineage>
        <taxon>Eukaryota</taxon>
        <taxon>Fungi</taxon>
        <taxon>Dikarya</taxon>
        <taxon>Ascomycota</taxon>
        <taxon>Pezizomycotina</taxon>
        <taxon>Sordariomycetes</taxon>
        <taxon>Hypocreomycetidae</taxon>
        <taxon>Hypocreales</taxon>
        <taxon>Hypocreaceae</taxon>
        <taxon>Trichoderma</taxon>
    </lineage>
</organism>
<reference evidence="1 2" key="1">
    <citation type="submission" date="2018-01" db="EMBL/GenBank/DDBJ databases">
        <title>Genome characterization of the sugarcane-associated fungus Trichoderma ghanense CCMA-1212 and their application in lignocelulose bioconversion.</title>
        <authorList>
            <person name="Steindorff A.S."/>
            <person name="Mendes T.D."/>
            <person name="Vilela E.S.D."/>
            <person name="Rodrigues D.S."/>
            <person name="Formighieri E.F."/>
            <person name="Melo I.S."/>
            <person name="Favaro L.C.L."/>
        </authorList>
    </citation>
    <scope>NUCLEOTIDE SEQUENCE [LARGE SCALE GENOMIC DNA]</scope>
    <source>
        <strain evidence="1 2">CCMA-1212</strain>
    </source>
</reference>
<sequence>MRKFSPQPQPEACADPCSNVLWPAAPEPHQPSRRILSVVSSPLSIISQRAHPKNRQVPSQTIGVHLQSSQTSCFTRFCTPPTPAAPAPTRRAIPRPRFFFLAAPAAGVPKGSDLLHLQGLETLPPHVRVWQRRKAIVAALQSPRPGASNLDSSRPLSFALKAFLTIR</sequence>
<dbReference type="EMBL" id="PPTA01000002">
    <property type="protein sequence ID" value="TFB05793.1"/>
    <property type="molecule type" value="Genomic_DNA"/>
</dbReference>
<protein>
    <submittedName>
        <fullName evidence="1">Uncharacterized protein</fullName>
    </submittedName>
</protein>
<accession>A0ABY2HC18</accession>
<dbReference type="RefSeq" id="XP_073561994.1">
    <property type="nucleotide sequence ID" value="XM_073699353.1"/>
</dbReference>